<dbReference type="Gene3D" id="2.40.50.100">
    <property type="match status" value="1"/>
</dbReference>
<evidence type="ECO:0000259" key="3">
    <source>
        <dbReference type="Pfam" id="PF25881"/>
    </source>
</evidence>
<dbReference type="OrthoDB" id="2015187at2"/>
<dbReference type="PANTHER" id="PTHR30469">
    <property type="entry name" value="MULTIDRUG RESISTANCE PROTEIN MDTA"/>
    <property type="match status" value="1"/>
</dbReference>
<dbReference type="RefSeq" id="WP_091731842.1">
    <property type="nucleotide sequence ID" value="NZ_FNQE01000030.1"/>
</dbReference>
<evidence type="ECO:0000256" key="2">
    <source>
        <dbReference type="SAM" id="SignalP"/>
    </source>
</evidence>
<keyword evidence="1" id="KW-0175">Coiled coil</keyword>
<keyword evidence="2" id="KW-0732">Signal</keyword>
<feature type="coiled-coil region" evidence="1">
    <location>
        <begin position="163"/>
        <end position="220"/>
    </location>
</feature>
<sequence>MRRIFCFIIMLSMVFSVGCSSIDNNSLEENIRPVVVESLEPTTFPILINYIGTLQSKDLKKYSFKSSAKIKTIYISEGQYVKKGDLLIELDADDLNKAVSASKHQMDAAKALYDKSIKGATSEQRNQAELTVKQAQDGYDFALESYGKMQKLYEAGSISKQQLDEVKLQLDNAESSLKLAREALNQVNSGATEEDKRAALSQYEQAKTAYEAQLSLLDDASLVSDSDGYIVSILYKEGELVPQGYPAIVVRTDEQIVSVGLSQEDISKIDLKTRANIIINDVNFKAHVSNINRAVDMETLTYNVELSIDEQLSEKDFLLGAIAKVELQIGEESGIWIPIVNIMSDGEDYVYVVMDEHVVRKNISILSVYEDKVLVEGLSPNEKLIVKGMKNVKEGYKVIIEN</sequence>
<dbReference type="EMBL" id="FNQE01000030">
    <property type="protein sequence ID" value="SDZ27805.1"/>
    <property type="molecule type" value="Genomic_DNA"/>
</dbReference>
<dbReference type="PROSITE" id="PS51257">
    <property type="entry name" value="PROKAR_LIPOPROTEIN"/>
    <property type="match status" value="1"/>
</dbReference>
<dbReference type="Gene3D" id="2.40.30.170">
    <property type="match status" value="1"/>
</dbReference>
<protein>
    <submittedName>
        <fullName evidence="4">HlyD family secretion protein</fullName>
    </submittedName>
</protein>
<dbReference type="Gene3D" id="1.10.287.470">
    <property type="entry name" value="Helix hairpin bin"/>
    <property type="match status" value="1"/>
</dbReference>
<dbReference type="Pfam" id="PF25881">
    <property type="entry name" value="HH_YBHG"/>
    <property type="match status" value="1"/>
</dbReference>
<feature type="signal peptide" evidence="2">
    <location>
        <begin position="1"/>
        <end position="21"/>
    </location>
</feature>
<dbReference type="STRING" id="415015.SAMN05660462_02497"/>
<dbReference type="AlphaFoldDB" id="A0A1H3RR09"/>
<dbReference type="InterPro" id="IPR059052">
    <property type="entry name" value="HH_YbhG-like"/>
</dbReference>
<feature type="chain" id="PRO_5011518941" evidence="2">
    <location>
        <begin position="22"/>
        <end position="402"/>
    </location>
</feature>
<name>A0A1H3RR09_9FIRM</name>
<feature type="domain" description="YbhG-like alpha-helical hairpin" evidence="3">
    <location>
        <begin position="90"/>
        <end position="210"/>
    </location>
</feature>
<reference evidence="4 5" key="1">
    <citation type="submission" date="2016-10" db="EMBL/GenBank/DDBJ databases">
        <authorList>
            <person name="de Groot N.N."/>
        </authorList>
    </citation>
    <scope>NUCLEOTIDE SEQUENCE [LARGE SCALE GENOMIC DNA]</scope>
    <source>
        <strain evidence="4 5">DSM 21650</strain>
    </source>
</reference>
<evidence type="ECO:0000313" key="4">
    <source>
        <dbReference type="EMBL" id="SDZ27805.1"/>
    </source>
</evidence>
<gene>
    <name evidence="4" type="ORF">SAMN05660462_02497</name>
</gene>
<dbReference type="Proteomes" id="UP000198625">
    <property type="component" value="Unassembled WGS sequence"/>
</dbReference>
<organism evidence="4 5">
    <name type="scientific">Proteiniborus ethanoligenes</name>
    <dbReference type="NCBI Taxonomy" id="415015"/>
    <lineage>
        <taxon>Bacteria</taxon>
        <taxon>Bacillati</taxon>
        <taxon>Bacillota</taxon>
        <taxon>Clostridia</taxon>
        <taxon>Eubacteriales</taxon>
        <taxon>Proteiniborus</taxon>
    </lineage>
</organism>
<dbReference type="GO" id="GO:0015562">
    <property type="term" value="F:efflux transmembrane transporter activity"/>
    <property type="evidence" value="ECO:0007669"/>
    <property type="project" value="TreeGrafter"/>
</dbReference>
<dbReference type="Gene3D" id="2.40.420.20">
    <property type="match status" value="1"/>
</dbReference>
<dbReference type="PANTHER" id="PTHR30469:SF20">
    <property type="entry name" value="EFFLUX RND TRANSPORTER PERIPLASMIC ADAPTOR SUBUNIT"/>
    <property type="match status" value="1"/>
</dbReference>
<accession>A0A1H3RR09</accession>
<proteinExistence type="predicted"/>
<evidence type="ECO:0000256" key="1">
    <source>
        <dbReference type="SAM" id="Coils"/>
    </source>
</evidence>
<keyword evidence="5" id="KW-1185">Reference proteome</keyword>
<dbReference type="GO" id="GO:1990281">
    <property type="term" value="C:efflux pump complex"/>
    <property type="evidence" value="ECO:0007669"/>
    <property type="project" value="TreeGrafter"/>
</dbReference>
<evidence type="ECO:0000313" key="5">
    <source>
        <dbReference type="Proteomes" id="UP000198625"/>
    </source>
</evidence>